<reference evidence="1" key="1">
    <citation type="submission" date="2014-11" db="EMBL/GenBank/DDBJ databases">
        <authorList>
            <person name="Amaro Gonzalez C."/>
        </authorList>
    </citation>
    <scope>NUCLEOTIDE SEQUENCE</scope>
</reference>
<protein>
    <submittedName>
        <fullName evidence="1">Uncharacterized protein</fullName>
    </submittedName>
</protein>
<accession>A0A0E9Q089</accession>
<reference evidence="1" key="2">
    <citation type="journal article" date="2015" name="Fish Shellfish Immunol.">
        <title>Early steps in the European eel (Anguilla anguilla)-Vibrio vulnificus interaction in the gills: Role of the RtxA13 toxin.</title>
        <authorList>
            <person name="Callol A."/>
            <person name="Pajuelo D."/>
            <person name="Ebbesson L."/>
            <person name="Teles M."/>
            <person name="MacKenzie S."/>
            <person name="Amaro C."/>
        </authorList>
    </citation>
    <scope>NUCLEOTIDE SEQUENCE</scope>
</reference>
<organism evidence="1">
    <name type="scientific">Anguilla anguilla</name>
    <name type="common">European freshwater eel</name>
    <name type="synonym">Muraena anguilla</name>
    <dbReference type="NCBI Taxonomy" id="7936"/>
    <lineage>
        <taxon>Eukaryota</taxon>
        <taxon>Metazoa</taxon>
        <taxon>Chordata</taxon>
        <taxon>Craniata</taxon>
        <taxon>Vertebrata</taxon>
        <taxon>Euteleostomi</taxon>
        <taxon>Actinopterygii</taxon>
        <taxon>Neopterygii</taxon>
        <taxon>Teleostei</taxon>
        <taxon>Anguilliformes</taxon>
        <taxon>Anguillidae</taxon>
        <taxon>Anguilla</taxon>
    </lineage>
</organism>
<proteinExistence type="predicted"/>
<evidence type="ECO:0000313" key="1">
    <source>
        <dbReference type="EMBL" id="JAH10179.1"/>
    </source>
</evidence>
<dbReference type="AlphaFoldDB" id="A0A0E9Q089"/>
<dbReference type="EMBL" id="GBXM01098398">
    <property type="protein sequence ID" value="JAH10179.1"/>
    <property type="molecule type" value="Transcribed_RNA"/>
</dbReference>
<name>A0A0E9Q089_ANGAN</name>
<sequence length="56" mass="6760">MIVITAKPFSKKKLLNTKALYKTPFSNIHFEMHFFPKCFFHIFININTFLMESYKL</sequence>